<dbReference type="InterPro" id="IPR001611">
    <property type="entry name" value="Leu-rich_rpt"/>
</dbReference>
<keyword evidence="3" id="KW-0539">Nucleus</keyword>
<reference evidence="5" key="1">
    <citation type="submission" date="2018-06" db="EMBL/GenBank/DDBJ databases">
        <title>Genome assembly of Danube salmon.</title>
        <authorList>
            <person name="Macqueen D.J."/>
            <person name="Gundappa M.K."/>
        </authorList>
    </citation>
    <scope>NUCLEOTIDE SEQUENCE [LARGE SCALE GENOMIC DNA]</scope>
</reference>
<dbReference type="Gene3D" id="3.80.10.10">
    <property type="entry name" value="Ribonuclease Inhibitor"/>
    <property type="match status" value="1"/>
</dbReference>
<dbReference type="SUPFAM" id="SSF52047">
    <property type="entry name" value="RNI-like"/>
    <property type="match status" value="1"/>
</dbReference>
<dbReference type="Proteomes" id="UP000314982">
    <property type="component" value="Unassembled WGS sequence"/>
</dbReference>
<dbReference type="GO" id="GO:0000724">
    <property type="term" value="P:double-strand break repair via homologous recombination"/>
    <property type="evidence" value="ECO:0007669"/>
    <property type="project" value="TreeGrafter"/>
</dbReference>
<dbReference type="GO" id="GO:0031297">
    <property type="term" value="P:replication fork processing"/>
    <property type="evidence" value="ECO:0007669"/>
    <property type="project" value="TreeGrafter"/>
</dbReference>
<dbReference type="Pfam" id="PF13516">
    <property type="entry name" value="LRR_6"/>
    <property type="match status" value="2"/>
</dbReference>
<protein>
    <submittedName>
        <fullName evidence="4">Uncharacterized protein</fullName>
    </submittedName>
</protein>
<dbReference type="InterPro" id="IPR032675">
    <property type="entry name" value="LRR_dom_sf"/>
</dbReference>
<accession>A0A4W5LTK3</accession>
<name>A0A4W5LTK3_9TELE</name>
<dbReference type="AlphaFoldDB" id="A0A4W5LTK3"/>
<evidence type="ECO:0000256" key="1">
    <source>
        <dbReference type="ARBA" id="ARBA00004123"/>
    </source>
</evidence>
<reference evidence="4" key="2">
    <citation type="submission" date="2025-08" db="UniProtKB">
        <authorList>
            <consortium name="Ensembl"/>
        </authorList>
    </citation>
    <scope>IDENTIFICATION</scope>
</reference>
<dbReference type="PANTHER" id="PTHR46358">
    <property type="entry name" value="TONSOKU-LIKE PROTEIN"/>
    <property type="match status" value="1"/>
</dbReference>
<dbReference type="GeneTree" id="ENSGT00970000197436"/>
<evidence type="ECO:0000313" key="4">
    <source>
        <dbReference type="Ensembl" id="ENSHHUP00000029601.1"/>
    </source>
</evidence>
<reference evidence="4" key="3">
    <citation type="submission" date="2025-09" db="UniProtKB">
        <authorList>
            <consortium name="Ensembl"/>
        </authorList>
    </citation>
    <scope>IDENTIFICATION</scope>
</reference>
<dbReference type="GO" id="GO:0043596">
    <property type="term" value="C:nuclear replication fork"/>
    <property type="evidence" value="ECO:0007669"/>
    <property type="project" value="TreeGrafter"/>
</dbReference>
<keyword evidence="5" id="KW-1185">Reference proteome</keyword>
<dbReference type="Ensembl" id="ENSHHUT00000030829.1">
    <property type="protein sequence ID" value="ENSHHUP00000029601.1"/>
    <property type="gene ID" value="ENSHHUG00000018868.1"/>
</dbReference>
<dbReference type="PANTHER" id="PTHR46358:SF1">
    <property type="entry name" value="TONSOKU-LIKE PROTEIN"/>
    <property type="match status" value="1"/>
</dbReference>
<proteinExistence type="predicted"/>
<comment type="subcellular location">
    <subcellularLocation>
        <location evidence="1">Nucleus</location>
    </subcellularLocation>
</comment>
<evidence type="ECO:0000256" key="3">
    <source>
        <dbReference type="ARBA" id="ARBA00023242"/>
    </source>
</evidence>
<sequence length="132" mass="14568">MSTSNVLPENSTLTYWVIDIVLTAWLRAYHEIWDLIGPLLKMEKESQRTWFSLVPLCVPQDNCSLTHLNLAGNGLMDGRVSTLARCLPVCTSMVSVDLSWNPAVTSVGLHSILSNQRPLAYLNLQGCQVAGP</sequence>
<evidence type="ECO:0000256" key="2">
    <source>
        <dbReference type="ARBA" id="ARBA00022737"/>
    </source>
</evidence>
<evidence type="ECO:0000313" key="5">
    <source>
        <dbReference type="Proteomes" id="UP000314982"/>
    </source>
</evidence>
<organism evidence="4 5">
    <name type="scientific">Hucho hucho</name>
    <name type="common">huchen</name>
    <dbReference type="NCBI Taxonomy" id="62062"/>
    <lineage>
        <taxon>Eukaryota</taxon>
        <taxon>Metazoa</taxon>
        <taxon>Chordata</taxon>
        <taxon>Craniata</taxon>
        <taxon>Vertebrata</taxon>
        <taxon>Euteleostomi</taxon>
        <taxon>Actinopterygii</taxon>
        <taxon>Neopterygii</taxon>
        <taxon>Teleostei</taxon>
        <taxon>Protacanthopterygii</taxon>
        <taxon>Salmoniformes</taxon>
        <taxon>Salmonidae</taxon>
        <taxon>Salmoninae</taxon>
        <taxon>Hucho</taxon>
    </lineage>
</organism>
<keyword evidence="2" id="KW-0677">Repeat</keyword>
<dbReference type="InterPro" id="IPR052311">
    <property type="entry name" value="MMS22L-TONSL_complex_comp"/>
</dbReference>
<dbReference type="STRING" id="62062.ENSHHUP00000029601"/>